<organism evidence="2 3">
    <name type="scientific">Quadrisphaera setariae</name>
    <dbReference type="NCBI Taxonomy" id="2593304"/>
    <lineage>
        <taxon>Bacteria</taxon>
        <taxon>Bacillati</taxon>
        <taxon>Actinomycetota</taxon>
        <taxon>Actinomycetes</taxon>
        <taxon>Kineosporiales</taxon>
        <taxon>Kineosporiaceae</taxon>
        <taxon>Quadrisphaera</taxon>
    </lineage>
</organism>
<name>A0A5C8Z681_9ACTN</name>
<dbReference type="InterPro" id="IPR021373">
    <property type="entry name" value="DUF2993"/>
</dbReference>
<reference evidence="2 3" key="1">
    <citation type="submission" date="2019-07" db="EMBL/GenBank/DDBJ databases">
        <title>Quadrisphaera sp. strain DD2A genome sequencing and assembly.</title>
        <authorList>
            <person name="Kim I."/>
        </authorList>
    </citation>
    <scope>NUCLEOTIDE SEQUENCE [LARGE SCALE GENOMIC DNA]</scope>
    <source>
        <strain evidence="2 3">DD2A</strain>
    </source>
</reference>
<keyword evidence="1" id="KW-0732">Signal</keyword>
<feature type="signal peptide" evidence="1">
    <location>
        <begin position="1"/>
        <end position="22"/>
    </location>
</feature>
<dbReference type="Pfam" id="PF11209">
    <property type="entry name" value="LmeA"/>
    <property type="match status" value="1"/>
</dbReference>
<dbReference type="RefSeq" id="WP_147927820.1">
    <property type="nucleotide sequence ID" value="NZ_VKAC01000012.1"/>
</dbReference>
<comment type="caution">
    <text evidence="2">The sequence shown here is derived from an EMBL/GenBank/DDBJ whole genome shotgun (WGS) entry which is preliminary data.</text>
</comment>
<evidence type="ECO:0000256" key="1">
    <source>
        <dbReference type="SAM" id="SignalP"/>
    </source>
</evidence>
<proteinExistence type="predicted"/>
<dbReference type="EMBL" id="VKAC01000012">
    <property type="protein sequence ID" value="TXR52698.1"/>
    <property type="molecule type" value="Genomic_DNA"/>
</dbReference>
<keyword evidence="3" id="KW-1185">Reference proteome</keyword>
<dbReference type="OrthoDB" id="5194061at2"/>
<gene>
    <name evidence="2" type="ORF">FMM08_18260</name>
</gene>
<evidence type="ECO:0000313" key="2">
    <source>
        <dbReference type="EMBL" id="TXR52698.1"/>
    </source>
</evidence>
<feature type="chain" id="PRO_5022743411" evidence="1">
    <location>
        <begin position="23"/>
        <end position="249"/>
    </location>
</feature>
<dbReference type="AlphaFoldDB" id="A0A5C8Z681"/>
<evidence type="ECO:0000313" key="3">
    <source>
        <dbReference type="Proteomes" id="UP000321234"/>
    </source>
</evidence>
<protein>
    <submittedName>
        <fullName evidence="2">DUF2993 domain-containing protein</fullName>
    </submittedName>
</protein>
<dbReference type="Proteomes" id="UP000321234">
    <property type="component" value="Unassembled WGS sequence"/>
</dbReference>
<sequence length="249" mass="25733">MLRRLVITLLVLAVLAGGAVVAAPVVDRGVRAAAQERVATEVARLTGATGGVDVQVRGGWFLPQAVRGRYDDVRVVARGVPAGDVRLEEVDARLSGVDLPLSEVLDGRVEQVAVARTATTARLSYAELDRVLAQRDVPLSVAADGQDLRVTGTARVLGQDLSLSAAVDLTVDGGGGAGGATVRAVPRQLLSRSAVIDRLSRSVLSGLRSQLAFEVPLGQLPFSQQVTGVQVRSSGVDVSTTGTSIVVGS</sequence>
<accession>A0A5C8Z681</accession>